<evidence type="ECO:0000313" key="1">
    <source>
        <dbReference type="EMBL" id="TMS14527.1"/>
    </source>
</evidence>
<organism evidence="1 2">
    <name type="scientific">Larimichthys crocea</name>
    <name type="common">Large yellow croaker</name>
    <name type="synonym">Pseudosciaena crocea</name>
    <dbReference type="NCBI Taxonomy" id="215358"/>
    <lineage>
        <taxon>Eukaryota</taxon>
        <taxon>Metazoa</taxon>
        <taxon>Chordata</taxon>
        <taxon>Craniata</taxon>
        <taxon>Vertebrata</taxon>
        <taxon>Euteleostomi</taxon>
        <taxon>Actinopterygii</taxon>
        <taxon>Neopterygii</taxon>
        <taxon>Teleostei</taxon>
        <taxon>Neoteleostei</taxon>
        <taxon>Acanthomorphata</taxon>
        <taxon>Eupercaria</taxon>
        <taxon>Sciaenidae</taxon>
        <taxon>Larimichthys</taxon>
    </lineage>
</organism>
<accession>A0ACD3R4M2</accession>
<proteinExistence type="predicted"/>
<dbReference type="Proteomes" id="UP000793456">
    <property type="component" value="Chromosome X"/>
</dbReference>
<reference evidence="1" key="1">
    <citation type="submission" date="2018-11" db="EMBL/GenBank/DDBJ databases">
        <title>The sequence and de novo assembly of Larimichthys crocea genome using PacBio and Hi-C technologies.</title>
        <authorList>
            <person name="Xu P."/>
            <person name="Chen B."/>
            <person name="Zhou Z."/>
            <person name="Ke Q."/>
            <person name="Wu Y."/>
            <person name="Bai H."/>
            <person name="Pu F."/>
        </authorList>
    </citation>
    <scope>NUCLEOTIDE SEQUENCE</scope>
    <source>
        <tissue evidence="1">Muscle</tissue>
    </source>
</reference>
<sequence length="237" mass="27357">MVQLHVKRGEESQFLYNTTVDVPLETVIKEVTAVYNGRLKVDRVCSEIPELADHGVTLPPNMQGLTEEQVVELRLKDEWEDKCVPSGGPVLKTDEMGRRNGHAPNDKMKEVLMKTMEEAKALISKASLQVITEDECQLWWAAKEMQRGKKLQDYVGKNEKTKLVVKIQKRGQGAPAREPLITDEQQKQMMLNYYRRQEELKKLEEADDDSYLNSEWTDRQALKKQFQGLTNIKWGPR</sequence>
<gene>
    <name evidence="1" type="ORF">E3U43_023007</name>
</gene>
<dbReference type="EMBL" id="CM011683">
    <property type="protein sequence ID" value="TMS14527.1"/>
    <property type="molecule type" value="Genomic_DNA"/>
</dbReference>
<protein>
    <submittedName>
        <fullName evidence="1">Uncharacterized protein</fullName>
    </submittedName>
</protein>
<comment type="caution">
    <text evidence="1">The sequence shown here is derived from an EMBL/GenBank/DDBJ whole genome shotgun (WGS) entry which is preliminary data.</text>
</comment>
<evidence type="ECO:0000313" key="2">
    <source>
        <dbReference type="Proteomes" id="UP000793456"/>
    </source>
</evidence>
<name>A0ACD3R4M2_LARCR</name>
<keyword evidence="2" id="KW-1185">Reference proteome</keyword>